<name>A0A392QYG1_9FABA</name>
<dbReference type="EMBL" id="LXQA010166594">
    <property type="protein sequence ID" value="MCI28566.1"/>
    <property type="molecule type" value="Genomic_DNA"/>
</dbReference>
<evidence type="ECO:0000313" key="2">
    <source>
        <dbReference type="Proteomes" id="UP000265520"/>
    </source>
</evidence>
<sequence length="124" mass="14341">FLSTARRAGIAGVLRALAEDKVEMLCQLHVAQERMARHASQREGCIRSLCQLLVAHLHMARRAPSKFITRVAHIRWRGAQIRNLYKESSFSDLKRFFWLELEKEVNSKACNCEFSLKNQDSHCN</sequence>
<reference evidence="1 2" key="1">
    <citation type="journal article" date="2018" name="Front. Plant Sci.">
        <title>Red Clover (Trifolium pratense) and Zigzag Clover (T. medium) - A Picture of Genomic Similarities and Differences.</title>
        <authorList>
            <person name="Dluhosova J."/>
            <person name="Istvanek J."/>
            <person name="Nedelnik J."/>
            <person name="Repkova J."/>
        </authorList>
    </citation>
    <scope>NUCLEOTIDE SEQUENCE [LARGE SCALE GENOMIC DNA]</scope>
    <source>
        <strain evidence="2">cv. 10/8</strain>
        <tissue evidence="1">Leaf</tissue>
    </source>
</reference>
<organism evidence="1 2">
    <name type="scientific">Trifolium medium</name>
    <dbReference type="NCBI Taxonomy" id="97028"/>
    <lineage>
        <taxon>Eukaryota</taxon>
        <taxon>Viridiplantae</taxon>
        <taxon>Streptophyta</taxon>
        <taxon>Embryophyta</taxon>
        <taxon>Tracheophyta</taxon>
        <taxon>Spermatophyta</taxon>
        <taxon>Magnoliopsida</taxon>
        <taxon>eudicotyledons</taxon>
        <taxon>Gunneridae</taxon>
        <taxon>Pentapetalae</taxon>
        <taxon>rosids</taxon>
        <taxon>fabids</taxon>
        <taxon>Fabales</taxon>
        <taxon>Fabaceae</taxon>
        <taxon>Papilionoideae</taxon>
        <taxon>50 kb inversion clade</taxon>
        <taxon>NPAAA clade</taxon>
        <taxon>Hologalegina</taxon>
        <taxon>IRL clade</taxon>
        <taxon>Trifolieae</taxon>
        <taxon>Trifolium</taxon>
    </lineage>
</organism>
<proteinExistence type="predicted"/>
<feature type="non-terminal residue" evidence="1">
    <location>
        <position position="1"/>
    </location>
</feature>
<comment type="caution">
    <text evidence="1">The sequence shown here is derived from an EMBL/GenBank/DDBJ whole genome shotgun (WGS) entry which is preliminary data.</text>
</comment>
<evidence type="ECO:0000313" key="1">
    <source>
        <dbReference type="EMBL" id="MCI28566.1"/>
    </source>
</evidence>
<dbReference type="Proteomes" id="UP000265520">
    <property type="component" value="Unassembled WGS sequence"/>
</dbReference>
<protein>
    <submittedName>
        <fullName evidence="1">Uncharacterized protein</fullName>
    </submittedName>
</protein>
<dbReference type="AlphaFoldDB" id="A0A392QYG1"/>
<accession>A0A392QYG1</accession>
<keyword evidence="2" id="KW-1185">Reference proteome</keyword>